<dbReference type="SUPFAM" id="SSF56047">
    <property type="entry name" value="Ribosomal protein S8"/>
    <property type="match status" value="1"/>
</dbReference>
<sequence>MSDPLADMLTRIRNGNMAGFDSVDMPLSKLKVGVARVLKEEGYIRDYHIIEADVQGTLRIDLKYGPNNEKIITGLRRVSKPGLRQYKKADRIPKVMSGLGVGILTTSQGIITDREARRRNIGGELLCEVW</sequence>
<dbReference type="AlphaFoldDB" id="A0A915XKG2"/>
<dbReference type="GO" id="GO:0006412">
    <property type="term" value="P:translation"/>
    <property type="evidence" value="ECO:0007669"/>
    <property type="project" value="UniProtKB-UniRule"/>
</dbReference>
<dbReference type="InterPro" id="IPR000630">
    <property type="entry name" value="Ribosomal_uS8"/>
</dbReference>
<name>A0A915XKG2_9BACT</name>
<dbReference type="Gene3D" id="3.30.1370.30">
    <property type="match status" value="1"/>
</dbReference>
<dbReference type="InterPro" id="IPR035987">
    <property type="entry name" value="Ribosomal_uS8_sf"/>
</dbReference>
<evidence type="ECO:0000256" key="5">
    <source>
        <dbReference type="ARBA" id="ARBA00023274"/>
    </source>
</evidence>
<proteinExistence type="inferred from homology"/>
<dbReference type="Gene3D" id="3.30.1490.10">
    <property type="match status" value="1"/>
</dbReference>
<evidence type="ECO:0000256" key="3">
    <source>
        <dbReference type="ARBA" id="ARBA00022884"/>
    </source>
</evidence>
<accession>A0A915XKG2</accession>
<keyword evidence="4 8" id="KW-0689">Ribosomal protein</keyword>
<reference evidence="10" key="1">
    <citation type="submission" date="2020-12" db="EMBL/GenBank/DDBJ databases">
        <title>Desulfobium dissulfuricans gen. nov., sp. nov., a novel mesophilic, sulfate-reducing bacterium isolated from a deep-sea hydrothermal vent.</title>
        <authorList>
            <person name="Hashimoto Y."/>
            <person name="Tame A."/>
            <person name="Sawayama S."/>
            <person name="Miyazaki J."/>
            <person name="Takai K."/>
            <person name="Nakagawa S."/>
        </authorList>
    </citation>
    <scope>NUCLEOTIDE SEQUENCE</scope>
    <source>
        <strain evidence="10">GF1</strain>
    </source>
</reference>
<dbReference type="EMBL" id="AP024233">
    <property type="protein sequence ID" value="BCO09957.1"/>
    <property type="molecule type" value="Genomic_DNA"/>
</dbReference>
<keyword evidence="5 8" id="KW-0687">Ribonucleoprotein</keyword>
<evidence type="ECO:0000256" key="4">
    <source>
        <dbReference type="ARBA" id="ARBA00022980"/>
    </source>
</evidence>
<dbReference type="GO" id="GO:0003735">
    <property type="term" value="F:structural constituent of ribosome"/>
    <property type="evidence" value="ECO:0007669"/>
    <property type="project" value="InterPro"/>
</dbReference>
<dbReference type="HAMAP" id="MF_01302_B">
    <property type="entry name" value="Ribosomal_uS8_B"/>
    <property type="match status" value="1"/>
</dbReference>
<gene>
    <name evidence="8 10" type="primary">rpsH</name>
    <name evidence="10" type="ORF">GF1_23330</name>
</gene>
<evidence type="ECO:0000256" key="6">
    <source>
        <dbReference type="ARBA" id="ARBA00035258"/>
    </source>
</evidence>
<evidence type="ECO:0000256" key="9">
    <source>
        <dbReference type="RuleBase" id="RU003660"/>
    </source>
</evidence>
<dbReference type="KEGG" id="ddu:GF1_23330"/>
<evidence type="ECO:0000256" key="1">
    <source>
        <dbReference type="ARBA" id="ARBA00006471"/>
    </source>
</evidence>
<organism evidence="10 11">
    <name type="scientific">Desulfolithobacter dissulfuricans</name>
    <dbReference type="NCBI Taxonomy" id="2795293"/>
    <lineage>
        <taxon>Bacteria</taxon>
        <taxon>Pseudomonadati</taxon>
        <taxon>Thermodesulfobacteriota</taxon>
        <taxon>Desulfobulbia</taxon>
        <taxon>Desulfobulbales</taxon>
        <taxon>Desulfobulbaceae</taxon>
        <taxon>Desulfolithobacter</taxon>
    </lineage>
</organism>
<comment type="similarity">
    <text evidence="1 8 9">Belongs to the universal ribosomal protein uS8 family.</text>
</comment>
<dbReference type="InterPro" id="IPR047863">
    <property type="entry name" value="Ribosomal_uS8_CS"/>
</dbReference>
<protein>
    <recommendedName>
        <fullName evidence="6 8">Small ribosomal subunit protein uS8</fullName>
    </recommendedName>
</protein>
<keyword evidence="3 8" id="KW-0694">RNA-binding</keyword>
<dbReference type="GO" id="GO:0019843">
    <property type="term" value="F:rRNA binding"/>
    <property type="evidence" value="ECO:0007669"/>
    <property type="project" value="UniProtKB-UniRule"/>
</dbReference>
<keyword evidence="2 8" id="KW-0699">rRNA-binding</keyword>
<keyword evidence="11" id="KW-1185">Reference proteome</keyword>
<dbReference type="Proteomes" id="UP001063350">
    <property type="component" value="Chromosome"/>
</dbReference>
<dbReference type="GO" id="GO:0005737">
    <property type="term" value="C:cytoplasm"/>
    <property type="evidence" value="ECO:0007669"/>
    <property type="project" value="UniProtKB-ARBA"/>
</dbReference>
<evidence type="ECO:0000256" key="8">
    <source>
        <dbReference type="HAMAP-Rule" id="MF_01302"/>
    </source>
</evidence>
<evidence type="ECO:0000313" key="10">
    <source>
        <dbReference type="EMBL" id="BCO09957.1"/>
    </source>
</evidence>
<comment type="subunit">
    <text evidence="7 8">Part of the 30S ribosomal subunit. Contacts proteins S5 and S12.</text>
</comment>
<dbReference type="PROSITE" id="PS00053">
    <property type="entry name" value="RIBOSOMAL_S8"/>
    <property type="match status" value="1"/>
</dbReference>
<dbReference type="GO" id="GO:1990904">
    <property type="term" value="C:ribonucleoprotein complex"/>
    <property type="evidence" value="ECO:0007669"/>
    <property type="project" value="UniProtKB-KW"/>
</dbReference>
<evidence type="ECO:0000256" key="7">
    <source>
        <dbReference type="ARBA" id="ARBA00046740"/>
    </source>
</evidence>
<evidence type="ECO:0000313" key="11">
    <source>
        <dbReference type="Proteomes" id="UP001063350"/>
    </source>
</evidence>
<dbReference type="FunFam" id="3.30.1490.10:FF:000001">
    <property type="entry name" value="30S ribosomal protein S8"/>
    <property type="match status" value="1"/>
</dbReference>
<dbReference type="GO" id="GO:0005840">
    <property type="term" value="C:ribosome"/>
    <property type="evidence" value="ECO:0007669"/>
    <property type="project" value="UniProtKB-KW"/>
</dbReference>
<dbReference type="Pfam" id="PF00410">
    <property type="entry name" value="Ribosomal_S8"/>
    <property type="match status" value="1"/>
</dbReference>
<dbReference type="NCBIfam" id="NF001109">
    <property type="entry name" value="PRK00136.1"/>
    <property type="match status" value="1"/>
</dbReference>
<dbReference type="PANTHER" id="PTHR11758">
    <property type="entry name" value="40S RIBOSOMAL PROTEIN S15A"/>
    <property type="match status" value="1"/>
</dbReference>
<evidence type="ECO:0000256" key="2">
    <source>
        <dbReference type="ARBA" id="ARBA00022730"/>
    </source>
</evidence>
<dbReference type="FunFam" id="3.30.1370.30:FF:000002">
    <property type="entry name" value="30S ribosomal protein S8"/>
    <property type="match status" value="1"/>
</dbReference>
<comment type="function">
    <text evidence="8">One of the primary rRNA binding proteins, it binds directly to 16S rRNA central domain where it helps coordinate assembly of the platform of the 30S subunit.</text>
</comment>